<evidence type="ECO:0000256" key="4">
    <source>
        <dbReference type="PIRSR" id="PIRSR000858-1"/>
    </source>
</evidence>
<name>A0AAJ5YWB9_9BASI</name>
<sequence>MARLFVGPTNFHKFLAWAQQSSTLKSVKMIIPLLRAVRSDARPLVRNFTSGRPVFNTQRSSKIYSSAQEAIGDIQSGQTVMVGGFGLCGTPETLIRALSERPDVKDLKVVSNNMGTPGKGLGLLAEAEKVKMAIGSYVGGNKAFSDQFIRGDVSVHLIPQGTLAEKIRAGGAGIPAFYTATGHGTAVESGELIMQYKKQTPEEIEKKAALQPLSYSKPLETREFDGRKYVMEKAIHADFALVHAWKVDEAGNAIFRRTARNFNDVMARNAKVTIIEAEEIVPVGEIDPDLIHLPSLFVNRIVKAVEPMSTEFVVLSEGDQSAKNTHEPKTSRDIIAKRAAQELQDGMYVNLGIGMPGLVPSWLPEGVSVMLHAENGLLGIGPYPSSEDEVDPDLINAGKESVTFIPGAASFDASDSFGIVRGGHLDVTMLGALHVTCDGDLANFMIPGKFVKGMGGAMDLVSNPEHTRVIVMTEHVDKYGRPKVVKNTTLPLTGSRCVDLIVTDMAVFKIDRKKGGMTLIDLAPGISEEMVRKNTDAPYEVALQKSM</sequence>
<protein>
    <recommendedName>
        <fullName evidence="3">Succinyl-CoA:3-ketoacid-coenzyme A transferase</fullName>
        <ecNumber evidence="3">2.8.3.5</ecNumber>
    </recommendedName>
</protein>
<dbReference type="NCBIfam" id="TIGR02428">
    <property type="entry name" value="pcaJ_scoB_fam"/>
    <property type="match status" value="1"/>
</dbReference>
<proteinExistence type="inferred from homology"/>
<dbReference type="PANTHER" id="PTHR13707">
    <property type="entry name" value="KETOACID-COENZYME A TRANSFERASE"/>
    <property type="match status" value="1"/>
</dbReference>
<evidence type="ECO:0000256" key="1">
    <source>
        <dbReference type="ARBA" id="ARBA00007154"/>
    </source>
</evidence>
<dbReference type="Proteomes" id="UP001219567">
    <property type="component" value="Chromosome 1"/>
</dbReference>
<dbReference type="EMBL" id="CP119943">
    <property type="protein sequence ID" value="WFC97554.1"/>
    <property type="molecule type" value="Genomic_DNA"/>
</dbReference>
<dbReference type="SUPFAM" id="SSF100950">
    <property type="entry name" value="NagB/RpiA/CoA transferase-like"/>
    <property type="match status" value="2"/>
</dbReference>
<feature type="active site" description="5-glutamyl coenzyme A thioester intermediate" evidence="4">
    <location>
        <position position="374"/>
    </location>
</feature>
<comment type="pathway">
    <text evidence="3">Ketone metabolism; succinyl-CoA degradation; acetoacetyl-CoA from succinyl-CoA: step 1/1.</text>
</comment>
<keyword evidence="6" id="KW-1185">Reference proteome</keyword>
<comment type="function">
    <text evidence="3">Key enzyme for ketone body catabolism. Transfers the CoA moiety from succinate to acetoacetate. Formation of the enzyme-CoA intermediate proceeds via an unstable anhydride species formed between the carboxylate groups of the enzyme and substrate.</text>
</comment>
<accession>A0AAJ5YWB9</accession>
<dbReference type="Gene3D" id="3.40.1080.10">
    <property type="entry name" value="Glutaconate Coenzyme A-transferase"/>
    <property type="match status" value="2"/>
</dbReference>
<keyword evidence="2 3" id="KW-0808">Transferase</keyword>
<dbReference type="InterPro" id="IPR037171">
    <property type="entry name" value="NagB/RpiA_transferase-like"/>
</dbReference>
<dbReference type="PANTHER" id="PTHR13707:SF60">
    <property type="entry name" value="ACETATE COA-TRANSFERASE SUBUNIT ALPHA"/>
    <property type="match status" value="1"/>
</dbReference>
<dbReference type="PIRSF" id="PIRSF000858">
    <property type="entry name" value="SCOT-t"/>
    <property type="match status" value="1"/>
</dbReference>
<organism evidence="5 6">
    <name type="scientific">Malassezia yamatoensis</name>
    <dbReference type="NCBI Taxonomy" id="253288"/>
    <lineage>
        <taxon>Eukaryota</taxon>
        <taxon>Fungi</taxon>
        <taxon>Dikarya</taxon>
        <taxon>Basidiomycota</taxon>
        <taxon>Ustilaginomycotina</taxon>
        <taxon>Malasseziomycetes</taxon>
        <taxon>Malasseziales</taxon>
        <taxon>Malasseziaceae</taxon>
        <taxon>Malassezia</taxon>
    </lineage>
</organism>
<evidence type="ECO:0000313" key="6">
    <source>
        <dbReference type="Proteomes" id="UP001219567"/>
    </source>
</evidence>
<comment type="similarity">
    <text evidence="1 3">Belongs to the 3-oxoacid CoA-transferase family.</text>
</comment>
<dbReference type="InterPro" id="IPR012791">
    <property type="entry name" value="3-oxoacid_CoA-transf_B"/>
</dbReference>
<gene>
    <name evidence="5" type="ORF">MYAM1_000268</name>
</gene>
<evidence type="ECO:0000313" key="5">
    <source>
        <dbReference type="EMBL" id="WFC97554.1"/>
    </source>
</evidence>
<keyword evidence="3" id="KW-0496">Mitochondrion</keyword>
<evidence type="ECO:0000256" key="2">
    <source>
        <dbReference type="ARBA" id="ARBA00022679"/>
    </source>
</evidence>
<dbReference type="InterPro" id="IPR004165">
    <property type="entry name" value="CoA_trans_fam_I"/>
</dbReference>
<reference evidence="5 6" key="1">
    <citation type="submission" date="2023-03" db="EMBL/GenBank/DDBJ databases">
        <title>Mating type loci evolution in Malassezia.</title>
        <authorList>
            <person name="Coelho M.A."/>
        </authorList>
    </citation>
    <scope>NUCLEOTIDE SEQUENCE [LARGE SCALE GENOMIC DNA]</scope>
    <source>
        <strain evidence="5 6">CBS 9725</strain>
    </source>
</reference>
<dbReference type="GO" id="GO:0046952">
    <property type="term" value="P:ketone body catabolic process"/>
    <property type="evidence" value="ECO:0007669"/>
    <property type="project" value="InterPro"/>
</dbReference>
<dbReference type="SMART" id="SM00882">
    <property type="entry name" value="CoA_trans"/>
    <property type="match status" value="2"/>
</dbReference>
<dbReference type="EC" id="2.8.3.5" evidence="3"/>
<evidence type="ECO:0000256" key="3">
    <source>
        <dbReference type="PIRNR" id="PIRNR000858"/>
    </source>
</evidence>
<dbReference type="Pfam" id="PF01144">
    <property type="entry name" value="CoA_trans"/>
    <property type="match status" value="2"/>
</dbReference>
<dbReference type="AlphaFoldDB" id="A0AAJ5YWB9"/>
<dbReference type="GO" id="GO:0008260">
    <property type="term" value="F:succinyl-CoA:3-oxo-acid CoA-transferase activity"/>
    <property type="evidence" value="ECO:0007669"/>
    <property type="project" value="UniProtKB-EC"/>
</dbReference>
<comment type="catalytic activity">
    <reaction evidence="3">
        <text>a 3-oxo acid + succinyl-CoA = a 3-oxoacyl-CoA + succinate</text>
        <dbReference type="Rhea" id="RHEA:24564"/>
        <dbReference type="ChEBI" id="CHEBI:30031"/>
        <dbReference type="ChEBI" id="CHEBI:35973"/>
        <dbReference type="ChEBI" id="CHEBI:57292"/>
        <dbReference type="ChEBI" id="CHEBI:90726"/>
        <dbReference type="EC" id="2.8.3.5"/>
    </reaction>
</comment>
<dbReference type="InterPro" id="IPR014388">
    <property type="entry name" value="3-oxoacid_CoA-transferase"/>
</dbReference>